<evidence type="ECO:0000313" key="1">
    <source>
        <dbReference type="EMBL" id="KAJ8728952.1"/>
    </source>
</evidence>
<protein>
    <submittedName>
        <fullName evidence="1">Uncharacterized protein</fullName>
    </submittedName>
</protein>
<gene>
    <name evidence="1" type="ORF">PYW07_006648</name>
</gene>
<reference evidence="1" key="1">
    <citation type="submission" date="2023-03" db="EMBL/GenBank/DDBJ databases">
        <title>Chromosome-level genomes of two armyworms, Mythimna separata and Mythimna loreyi, provide insights into the biosynthesis and reception of sex pheromones.</title>
        <authorList>
            <person name="Zhao H."/>
        </authorList>
    </citation>
    <scope>NUCLEOTIDE SEQUENCE</scope>
    <source>
        <strain evidence="1">BeijingLab</strain>
        <tissue evidence="1">Pupa</tissue>
    </source>
</reference>
<dbReference type="EMBL" id="JARGEI010000007">
    <property type="protein sequence ID" value="KAJ8728952.1"/>
    <property type="molecule type" value="Genomic_DNA"/>
</dbReference>
<accession>A0AAD7YU02</accession>
<evidence type="ECO:0000313" key="2">
    <source>
        <dbReference type="Proteomes" id="UP001231518"/>
    </source>
</evidence>
<proteinExistence type="predicted"/>
<sequence length="187" mass="21417">MKDKLDIYVLDGNLVDAELQTQYIMNITIERYNQLIPSIRIKRGLIDPAGSIIKALTGNLDNDDAIRYDRLISSLQSQQNVAINKITLISEIVDTFVNITNSTRNNFIVLEKTIEEIEEILNNTQFQTSKNLVLNTYNLLIHNFQILLTRLDEVETAVAFSRVNVLHQSILNTTELFNIQILRKQIG</sequence>
<dbReference type="Proteomes" id="UP001231518">
    <property type="component" value="Chromosome 19"/>
</dbReference>
<dbReference type="AlphaFoldDB" id="A0AAD7YU02"/>
<keyword evidence="2" id="KW-1185">Reference proteome</keyword>
<comment type="caution">
    <text evidence="1">The sequence shown here is derived from an EMBL/GenBank/DDBJ whole genome shotgun (WGS) entry which is preliminary data.</text>
</comment>
<name>A0AAD7YU02_MYTSE</name>
<organism evidence="1 2">
    <name type="scientific">Mythimna separata</name>
    <name type="common">Oriental armyworm</name>
    <name type="synonym">Pseudaletia separata</name>
    <dbReference type="NCBI Taxonomy" id="271217"/>
    <lineage>
        <taxon>Eukaryota</taxon>
        <taxon>Metazoa</taxon>
        <taxon>Ecdysozoa</taxon>
        <taxon>Arthropoda</taxon>
        <taxon>Hexapoda</taxon>
        <taxon>Insecta</taxon>
        <taxon>Pterygota</taxon>
        <taxon>Neoptera</taxon>
        <taxon>Endopterygota</taxon>
        <taxon>Lepidoptera</taxon>
        <taxon>Glossata</taxon>
        <taxon>Ditrysia</taxon>
        <taxon>Noctuoidea</taxon>
        <taxon>Noctuidae</taxon>
        <taxon>Noctuinae</taxon>
        <taxon>Hadenini</taxon>
        <taxon>Mythimna</taxon>
    </lineage>
</organism>